<evidence type="ECO:0000256" key="6">
    <source>
        <dbReference type="PIRSR" id="PIRSR000137-2"/>
    </source>
</evidence>
<protein>
    <recommendedName>
        <fullName evidence="7">Glucose-methanol-choline oxidoreductase N-terminal domain-containing protein</fullName>
    </recommendedName>
</protein>
<organism evidence="8 9">
    <name type="scientific">Grifola frondosa</name>
    <name type="common">Maitake</name>
    <name type="synonym">Polyporus frondosus</name>
    <dbReference type="NCBI Taxonomy" id="5627"/>
    <lineage>
        <taxon>Eukaryota</taxon>
        <taxon>Fungi</taxon>
        <taxon>Dikarya</taxon>
        <taxon>Basidiomycota</taxon>
        <taxon>Agaricomycotina</taxon>
        <taxon>Agaricomycetes</taxon>
        <taxon>Polyporales</taxon>
        <taxon>Grifolaceae</taxon>
        <taxon>Grifola</taxon>
    </lineage>
</organism>
<feature type="active site" description="Proton acceptor" evidence="5">
    <location>
        <position position="543"/>
    </location>
</feature>
<evidence type="ECO:0000256" key="1">
    <source>
        <dbReference type="ARBA" id="ARBA00001974"/>
    </source>
</evidence>
<evidence type="ECO:0000313" key="9">
    <source>
        <dbReference type="Proteomes" id="UP000092993"/>
    </source>
</evidence>
<evidence type="ECO:0000256" key="3">
    <source>
        <dbReference type="ARBA" id="ARBA00022630"/>
    </source>
</evidence>
<keyword evidence="9" id="KW-1185">Reference proteome</keyword>
<comment type="similarity">
    <text evidence="2">Belongs to the GMC oxidoreductase family.</text>
</comment>
<evidence type="ECO:0000313" key="8">
    <source>
        <dbReference type="EMBL" id="OBZ72180.1"/>
    </source>
</evidence>
<evidence type="ECO:0000259" key="7">
    <source>
        <dbReference type="PROSITE" id="PS00624"/>
    </source>
</evidence>
<dbReference type="Pfam" id="PF05199">
    <property type="entry name" value="GMC_oxred_C"/>
    <property type="match status" value="1"/>
</dbReference>
<keyword evidence="3" id="KW-0285">Flavoprotein</keyword>
<sequence>MMWSSLAEGRLAGESSSKLPFVRIPSAYSQLFHGKHDYDLYTVPQINAGAEAKYWPRAKLLGGCSALNAMIYHYGAPSDYDEWAEFQDSQDGASGWFYKNFNEYFMKYEKYHPSEKFPLVDASLRGSSGPVEVGYFGHISEGTTKFIEACDKAGIAHSSPDVNTHKGSLGATKAMTYISPRGRRVTTESAYLTAAVLARPNLKVATKAQVTRVLFEQVHEAGGPETRAVGVEFTNPNGEKFRVKARKEVVLAAGAIHTPQILMLSGVGPADHLTAHNIPVVADLPGVGSHLMDHVVIDLRYKDKSESSVAFLRGQSFAQRLQLIAALLQYRLKGTGPLASNLAEAISFVRSDDPVLFPREEYPPEQVEEDTTSGPGAPDIELFFTPMAYRQHGQVILLPEHYFALHAVLLRPTSTGTIRLQSADPREPPLIDPEYLSTEHDVAVLVRAARLLTRIVRTEPLASMLDPAGDTDEALDYALGALDDEALAQRVREKAETLYHPACTARMAPLPDGGVVDPLLRVHGIANLRVADASVFPTIVSGHTAAPVIAVAEKAADLIKADFKRDSI</sequence>
<dbReference type="PANTHER" id="PTHR11552">
    <property type="entry name" value="GLUCOSE-METHANOL-CHOLINE GMC OXIDOREDUCTASE"/>
    <property type="match status" value="1"/>
</dbReference>
<dbReference type="PIRSF" id="PIRSF000137">
    <property type="entry name" value="Alcohol_oxidase"/>
    <property type="match status" value="1"/>
</dbReference>
<keyword evidence="4 6" id="KW-0274">FAD</keyword>
<gene>
    <name evidence="8" type="ORF">A0H81_07611</name>
</gene>
<evidence type="ECO:0000256" key="5">
    <source>
        <dbReference type="PIRSR" id="PIRSR000137-1"/>
    </source>
</evidence>
<feature type="binding site" evidence="6">
    <location>
        <position position="210"/>
    </location>
    <ligand>
        <name>FAD</name>
        <dbReference type="ChEBI" id="CHEBI:57692"/>
    </ligand>
</feature>
<comment type="caution">
    <text evidence="8">The sequence shown here is derived from an EMBL/GenBank/DDBJ whole genome shotgun (WGS) entry which is preliminary data.</text>
</comment>
<dbReference type="GO" id="GO:0016614">
    <property type="term" value="F:oxidoreductase activity, acting on CH-OH group of donors"/>
    <property type="evidence" value="ECO:0007669"/>
    <property type="project" value="InterPro"/>
</dbReference>
<dbReference type="InterPro" id="IPR012132">
    <property type="entry name" value="GMC_OxRdtase"/>
</dbReference>
<comment type="cofactor">
    <cofactor evidence="1 6">
        <name>FAD</name>
        <dbReference type="ChEBI" id="CHEBI:57692"/>
    </cofactor>
</comment>
<feature type="domain" description="Glucose-methanol-choline oxidoreductase N-terminal" evidence="7">
    <location>
        <begin position="254"/>
        <end position="268"/>
    </location>
</feature>
<reference evidence="8 9" key="1">
    <citation type="submission" date="2016-03" db="EMBL/GenBank/DDBJ databases">
        <title>Whole genome sequencing of Grifola frondosa 9006-11.</title>
        <authorList>
            <person name="Min B."/>
            <person name="Park H."/>
            <person name="Kim J.-G."/>
            <person name="Cho H."/>
            <person name="Oh Y.-L."/>
            <person name="Kong W.-S."/>
            <person name="Choi I.-G."/>
        </authorList>
    </citation>
    <scope>NUCLEOTIDE SEQUENCE [LARGE SCALE GENOMIC DNA]</scope>
    <source>
        <strain evidence="8 9">9006-11</strain>
    </source>
</reference>
<dbReference type="InterPro" id="IPR036188">
    <property type="entry name" value="FAD/NAD-bd_sf"/>
</dbReference>
<dbReference type="Proteomes" id="UP000092993">
    <property type="component" value="Unassembled WGS sequence"/>
</dbReference>
<dbReference type="OMA" id="MTPNIPK"/>
<dbReference type="SUPFAM" id="SSF51905">
    <property type="entry name" value="FAD/NAD(P)-binding domain"/>
    <property type="match status" value="1"/>
</dbReference>
<dbReference type="STRING" id="5627.A0A1C7M5I7"/>
<name>A0A1C7M5I7_GRIFR</name>
<feature type="active site" description="Proton donor" evidence="5">
    <location>
        <position position="500"/>
    </location>
</feature>
<dbReference type="GO" id="GO:0050660">
    <property type="term" value="F:flavin adenine dinucleotide binding"/>
    <property type="evidence" value="ECO:0007669"/>
    <property type="project" value="InterPro"/>
</dbReference>
<dbReference type="OrthoDB" id="269227at2759"/>
<evidence type="ECO:0000256" key="4">
    <source>
        <dbReference type="ARBA" id="ARBA00022827"/>
    </source>
</evidence>
<dbReference type="AlphaFoldDB" id="A0A1C7M5I7"/>
<dbReference type="EMBL" id="LUGG01000009">
    <property type="protein sequence ID" value="OBZ72180.1"/>
    <property type="molecule type" value="Genomic_DNA"/>
</dbReference>
<dbReference type="InterPro" id="IPR007867">
    <property type="entry name" value="GMC_OxRtase_C"/>
</dbReference>
<dbReference type="SUPFAM" id="SSF54373">
    <property type="entry name" value="FAD-linked reductases, C-terminal domain"/>
    <property type="match status" value="1"/>
</dbReference>
<evidence type="ECO:0000256" key="2">
    <source>
        <dbReference type="ARBA" id="ARBA00010790"/>
    </source>
</evidence>
<dbReference type="Gene3D" id="3.50.50.60">
    <property type="entry name" value="FAD/NAD(P)-binding domain"/>
    <property type="match status" value="1"/>
</dbReference>
<dbReference type="PANTHER" id="PTHR11552:SF147">
    <property type="entry name" value="CHOLINE DEHYDROGENASE, MITOCHONDRIAL"/>
    <property type="match status" value="1"/>
</dbReference>
<dbReference type="Gene3D" id="3.30.560.10">
    <property type="entry name" value="Glucose Oxidase, domain 3"/>
    <property type="match status" value="1"/>
</dbReference>
<dbReference type="InterPro" id="IPR000172">
    <property type="entry name" value="GMC_OxRdtase_N"/>
</dbReference>
<dbReference type="Pfam" id="PF00732">
    <property type="entry name" value="GMC_oxred_N"/>
    <property type="match status" value="1"/>
</dbReference>
<accession>A0A1C7M5I7</accession>
<proteinExistence type="inferred from homology"/>
<dbReference type="PROSITE" id="PS00624">
    <property type="entry name" value="GMC_OXRED_2"/>
    <property type="match status" value="1"/>
</dbReference>